<keyword evidence="2" id="KW-1185">Reference proteome</keyword>
<dbReference type="EMBL" id="JAUIRO010000001">
    <property type="protein sequence ID" value="KAK0735159.1"/>
    <property type="molecule type" value="Genomic_DNA"/>
</dbReference>
<dbReference type="GeneID" id="85326740"/>
<protein>
    <submittedName>
        <fullName evidence="1">Uncharacterized protein</fullName>
    </submittedName>
</protein>
<comment type="caution">
    <text evidence="1">The sequence shown here is derived from an EMBL/GenBank/DDBJ whole genome shotgun (WGS) entry which is preliminary data.</text>
</comment>
<reference evidence="1" key="1">
    <citation type="submission" date="2023-06" db="EMBL/GenBank/DDBJ databases">
        <title>Genome-scale phylogeny and comparative genomics of the fungal order Sordariales.</title>
        <authorList>
            <consortium name="Lawrence Berkeley National Laboratory"/>
            <person name="Hensen N."/>
            <person name="Bonometti L."/>
            <person name="Westerberg I."/>
            <person name="Brannstrom I.O."/>
            <person name="Guillou S."/>
            <person name="Cros-Aarteil S."/>
            <person name="Calhoun S."/>
            <person name="Haridas S."/>
            <person name="Kuo A."/>
            <person name="Mondo S."/>
            <person name="Pangilinan J."/>
            <person name="Riley R."/>
            <person name="LaButti K."/>
            <person name="Andreopoulos B."/>
            <person name="Lipzen A."/>
            <person name="Chen C."/>
            <person name="Yanf M."/>
            <person name="Daum C."/>
            <person name="Ng V."/>
            <person name="Clum A."/>
            <person name="Steindorff A."/>
            <person name="Ohm R."/>
            <person name="Martin F."/>
            <person name="Silar P."/>
            <person name="Natvig D."/>
            <person name="Lalanne C."/>
            <person name="Gautier V."/>
            <person name="Ament-velasquez S.L."/>
            <person name="Kruys A."/>
            <person name="Hutchinson M.I."/>
            <person name="Powell A.J."/>
            <person name="Barry K."/>
            <person name="Miller A.N."/>
            <person name="Grigoriev I.V."/>
            <person name="Debuchy R."/>
            <person name="Gladieux P."/>
            <person name="Thoren M.H."/>
            <person name="Johannesson H."/>
        </authorList>
    </citation>
    <scope>NUCLEOTIDE SEQUENCE</scope>
    <source>
        <strain evidence="1">SMH2392-1A</strain>
    </source>
</reference>
<proteinExistence type="predicted"/>
<name>A0AA40BJ29_9PEZI</name>
<dbReference type="AlphaFoldDB" id="A0AA40BJ29"/>
<gene>
    <name evidence="1" type="ORF">B0T26DRAFT_737582</name>
</gene>
<sequence length="316" mass="35044">MSTPYPDDERGIFITHTFPCIFDNTIIVAATHPIFLSDFYAFNYFLKGLVADQVWLTAAEPSKLLNKHGPYHHGTASECPKVVLSPKLLESEITPMTVVPPANMVDRFLDEVSKATARAKDKHPILLTVFYYGSDDHRLLLDYSNSGKGFSLKRLKSVSGNTRATLLVIAYYSGRWVIAPDFNRIILAAATEEKIFISFLLSASLRRVCGSIFAGAVIDTLSGVSSPLLAQEEESLQPDEPTGIQTEAYNEFCRSVTTVLKARGISNALTKDFCFSAQDDQWTFLYSRTLLLVPWNLSLYPAGFSSKTRSMRGSTA</sequence>
<evidence type="ECO:0000313" key="2">
    <source>
        <dbReference type="Proteomes" id="UP001172101"/>
    </source>
</evidence>
<accession>A0AA40BJ29</accession>
<dbReference type="Proteomes" id="UP001172101">
    <property type="component" value="Unassembled WGS sequence"/>
</dbReference>
<organism evidence="1 2">
    <name type="scientific">Lasiosphaeria miniovina</name>
    <dbReference type="NCBI Taxonomy" id="1954250"/>
    <lineage>
        <taxon>Eukaryota</taxon>
        <taxon>Fungi</taxon>
        <taxon>Dikarya</taxon>
        <taxon>Ascomycota</taxon>
        <taxon>Pezizomycotina</taxon>
        <taxon>Sordariomycetes</taxon>
        <taxon>Sordariomycetidae</taxon>
        <taxon>Sordariales</taxon>
        <taxon>Lasiosphaeriaceae</taxon>
        <taxon>Lasiosphaeria</taxon>
    </lineage>
</organism>
<dbReference type="RefSeq" id="XP_060304036.1">
    <property type="nucleotide sequence ID" value="XM_060443470.1"/>
</dbReference>
<evidence type="ECO:0000313" key="1">
    <source>
        <dbReference type="EMBL" id="KAK0735159.1"/>
    </source>
</evidence>